<keyword evidence="1" id="KW-0347">Helicase</keyword>
<evidence type="ECO:0000313" key="1">
    <source>
        <dbReference type="EMBL" id="TCP55224.1"/>
    </source>
</evidence>
<evidence type="ECO:0000313" key="2">
    <source>
        <dbReference type="Proteomes" id="UP000294911"/>
    </source>
</evidence>
<comment type="caution">
    <text evidence="1">The sequence shown here is derived from an EMBL/GenBank/DDBJ whole genome shotgun (WGS) entry which is preliminary data.</text>
</comment>
<dbReference type="RefSeq" id="WP_132876568.1">
    <property type="nucleotide sequence ID" value="NZ_SLXQ01000002.1"/>
</dbReference>
<accession>A0A4R2R0J1</accession>
<dbReference type="Proteomes" id="UP000294911">
    <property type="component" value="Unassembled WGS sequence"/>
</dbReference>
<keyword evidence="2" id="KW-1185">Reference proteome</keyword>
<reference evidence="1 2" key="1">
    <citation type="submission" date="2019-03" db="EMBL/GenBank/DDBJ databases">
        <title>Genomic Encyclopedia of Type Strains, Phase IV (KMG-IV): sequencing the most valuable type-strain genomes for metagenomic binning, comparative biology and taxonomic classification.</title>
        <authorList>
            <person name="Goeker M."/>
        </authorList>
    </citation>
    <scope>NUCLEOTIDE SEQUENCE [LARGE SCALE GENOMIC DNA]</scope>
    <source>
        <strain evidence="1 2">DSM 45765</strain>
    </source>
</reference>
<keyword evidence="1" id="KW-0378">Hydrolase</keyword>
<dbReference type="AlphaFoldDB" id="A0A4R2R0J1"/>
<sequence>MTSSIRARLGQLTAGLAARLAEVRPARSAANTGQVETVGREPVTRLGRLRDVRIRDRGAGYTLEAELFDGLDAITLVWFGRRRIVGIEVDRVVRVRGRIAERDGTQVLYNPYYELQRT</sequence>
<gene>
    <name evidence="1" type="ORF">EV191_102436</name>
</gene>
<dbReference type="GO" id="GO:0004386">
    <property type="term" value="F:helicase activity"/>
    <property type="evidence" value="ECO:0007669"/>
    <property type="project" value="UniProtKB-KW"/>
</dbReference>
<protein>
    <submittedName>
        <fullName evidence="1">ATP-dependent DNA helicase RecG</fullName>
    </submittedName>
</protein>
<name>A0A4R2R0J1_9PSEU</name>
<dbReference type="OrthoDB" id="3268233at2"/>
<proteinExistence type="predicted"/>
<keyword evidence="1" id="KW-0547">Nucleotide-binding</keyword>
<dbReference type="EMBL" id="SLXQ01000002">
    <property type="protein sequence ID" value="TCP55224.1"/>
    <property type="molecule type" value="Genomic_DNA"/>
</dbReference>
<keyword evidence="1" id="KW-0067">ATP-binding</keyword>
<organism evidence="1 2">
    <name type="scientific">Tamaricihabitans halophyticus</name>
    <dbReference type="NCBI Taxonomy" id="1262583"/>
    <lineage>
        <taxon>Bacteria</taxon>
        <taxon>Bacillati</taxon>
        <taxon>Actinomycetota</taxon>
        <taxon>Actinomycetes</taxon>
        <taxon>Pseudonocardiales</taxon>
        <taxon>Pseudonocardiaceae</taxon>
        <taxon>Tamaricihabitans</taxon>
    </lineage>
</organism>